<comment type="similarity">
    <text evidence="1">Belongs to the 4-hydroxybenzoyl-CoA thioesterase family.</text>
</comment>
<dbReference type="PIRSF" id="PIRSF003230">
    <property type="entry name" value="YbgC"/>
    <property type="match status" value="1"/>
</dbReference>
<gene>
    <name evidence="3" type="ORF">SAMN04488068_3192</name>
</gene>
<name>A0A1M5RTD0_9GAMM</name>
<dbReference type="SUPFAM" id="SSF54637">
    <property type="entry name" value="Thioesterase/thiol ester dehydrase-isomerase"/>
    <property type="match status" value="1"/>
</dbReference>
<dbReference type="PROSITE" id="PS01328">
    <property type="entry name" value="4HBCOA_THIOESTERASE"/>
    <property type="match status" value="1"/>
</dbReference>
<dbReference type="PANTHER" id="PTHR31793">
    <property type="entry name" value="4-HYDROXYBENZOYL-COA THIOESTERASE FAMILY MEMBER"/>
    <property type="match status" value="1"/>
</dbReference>
<dbReference type="Proteomes" id="UP000199758">
    <property type="component" value="Unassembled WGS sequence"/>
</dbReference>
<evidence type="ECO:0000256" key="1">
    <source>
        <dbReference type="ARBA" id="ARBA00005953"/>
    </source>
</evidence>
<evidence type="ECO:0000313" key="4">
    <source>
        <dbReference type="Proteomes" id="UP000199758"/>
    </source>
</evidence>
<dbReference type="FunFam" id="3.10.129.10:FF:000004">
    <property type="entry name" value="Tol-pal system-associated acyl-CoA thioesterase"/>
    <property type="match status" value="1"/>
</dbReference>
<dbReference type="InterPro" id="IPR029069">
    <property type="entry name" value="HotDog_dom_sf"/>
</dbReference>
<evidence type="ECO:0000313" key="3">
    <source>
        <dbReference type="EMBL" id="SHH29514.1"/>
    </source>
</evidence>
<proteinExistence type="inferred from homology"/>
<evidence type="ECO:0000256" key="2">
    <source>
        <dbReference type="ARBA" id="ARBA00022801"/>
    </source>
</evidence>
<accession>A0A1M5RTD0</accession>
<organism evidence="3 4">
    <name type="scientific">Hydrocarboniphaga daqingensis</name>
    <dbReference type="NCBI Taxonomy" id="490188"/>
    <lineage>
        <taxon>Bacteria</taxon>
        <taxon>Pseudomonadati</taxon>
        <taxon>Pseudomonadota</taxon>
        <taxon>Gammaproteobacteria</taxon>
        <taxon>Nevskiales</taxon>
        <taxon>Nevskiaceae</taxon>
        <taxon>Hydrocarboniphaga</taxon>
    </lineage>
</organism>
<protein>
    <submittedName>
        <fullName evidence="3">Acyl-CoA thioester hydrolase</fullName>
    </submittedName>
</protein>
<sequence>MTMAADGAPTHVMPLRVYWEDTDASGVVYHANYLRWFERARTEWLRALGYSQERLMSEVGIAFTVASIEIQYRRPARLDDLLDVVTRISEIRNVSLSFTQSLQRPDAPGQILTQAQVRVACVDAKTFVPRRIPNLGW</sequence>
<reference evidence="3 4" key="1">
    <citation type="submission" date="2016-11" db="EMBL/GenBank/DDBJ databases">
        <authorList>
            <person name="Jaros S."/>
            <person name="Januszkiewicz K."/>
            <person name="Wedrychowicz H."/>
        </authorList>
    </citation>
    <scope>NUCLEOTIDE SEQUENCE [LARGE SCALE GENOMIC DNA]</scope>
    <source>
        <strain evidence="3 4">CGMCC 1.7049</strain>
    </source>
</reference>
<dbReference type="InterPro" id="IPR050563">
    <property type="entry name" value="4-hydroxybenzoyl-CoA_TE"/>
</dbReference>
<keyword evidence="4" id="KW-1185">Reference proteome</keyword>
<dbReference type="PANTHER" id="PTHR31793:SF37">
    <property type="entry name" value="ACYL-COA THIOESTER HYDROLASE YBGC"/>
    <property type="match status" value="1"/>
</dbReference>
<dbReference type="STRING" id="490188.SAMN04488068_3192"/>
<dbReference type="Pfam" id="PF13279">
    <property type="entry name" value="4HBT_2"/>
    <property type="match status" value="1"/>
</dbReference>
<dbReference type="GO" id="GO:0047617">
    <property type="term" value="F:fatty acyl-CoA hydrolase activity"/>
    <property type="evidence" value="ECO:0007669"/>
    <property type="project" value="TreeGrafter"/>
</dbReference>
<dbReference type="RefSeq" id="WP_245793310.1">
    <property type="nucleotide sequence ID" value="NZ_FQWZ01000008.1"/>
</dbReference>
<dbReference type="Gene3D" id="3.10.129.10">
    <property type="entry name" value="Hotdog Thioesterase"/>
    <property type="match status" value="1"/>
</dbReference>
<dbReference type="InterPro" id="IPR014166">
    <property type="entry name" value="Tol-Pal_acyl-CoA_thioesterase"/>
</dbReference>
<dbReference type="EMBL" id="FQWZ01000008">
    <property type="protein sequence ID" value="SHH29514.1"/>
    <property type="molecule type" value="Genomic_DNA"/>
</dbReference>
<dbReference type="AlphaFoldDB" id="A0A1M5RTD0"/>
<dbReference type="NCBIfam" id="TIGR02799">
    <property type="entry name" value="thio_ybgC"/>
    <property type="match status" value="1"/>
</dbReference>
<keyword evidence="2 3" id="KW-0378">Hydrolase</keyword>
<dbReference type="InterPro" id="IPR006684">
    <property type="entry name" value="YbgC/YbaW"/>
</dbReference>
<dbReference type="CDD" id="cd00586">
    <property type="entry name" value="4HBT"/>
    <property type="match status" value="1"/>
</dbReference>
<dbReference type="NCBIfam" id="TIGR00051">
    <property type="entry name" value="YbgC/FadM family acyl-CoA thioesterase"/>
    <property type="match status" value="1"/>
</dbReference>
<dbReference type="InterPro" id="IPR008272">
    <property type="entry name" value="HB-CoA_thioesterase_AS"/>
</dbReference>